<name>A0A0C1Z7X8_9VIBR</name>
<keyword evidence="1" id="KW-0812">Transmembrane</keyword>
<sequence>MKLFGRELNKLTAKNNFIIGMTVLACLLFYIPLGLVLGFSGKLIFELACAVGIGATLSQLGIPVEPKFIPLYVICAAIAAGFGNFLYYLASLIFS</sequence>
<dbReference type="AlphaFoldDB" id="A0A0C1Z7X8"/>
<feature type="transmembrane region" description="Helical" evidence="1">
    <location>
        <begin position="68"/>
        <end position="90"/>
    </location>
</feature>
<dbReference type="Proteomes" id="UP000031586">
    <property type="component" value="Unassembled WGS sequence"/>
</dbReference>
<keyword evidence="1" id="KW-1133">Transmembrane helix</keyword>
<evidence type="ECO:0000313" key="2">
    <source>
        <dbReference type="EMBL" id="KIF53105.1"/>
    </source>
</evidence>
<organism evidence="2 3">
    <name type="scientific">Vibrio owensii CAIM 1854 = LMG 25443</name>
    <dbReference type="NCBI Taxonomy" id="1229493"/>
    <lineage>
        <taxon>Bacteria</taxon>
        <taxon>Pseudomonadati</taxon>
        <taxon>Pseudomonadota</taxon>
        <taxon>Gammaproteobacteria</taxon>
        <taxon>Vibrionales</taxon>
        <taxon>Vibrionaceae</taxon>
        <taxon>Vibrio</taxon>
    </lineage>
</organism>
<keyword evidence="1" id="KW-0472">Membrane</keyword>
<dbReference type="EMBL" id="JPRD01000015">
    <property type="protein sequence ID" value="KIF53105.1"/>
    <property type="molecule type" value="Genomic_DNA"/>
</dbReference>
<feature type="transmembrane region" description="Helical" evidence="1">
    <location>
        <begin position="17"/>
        <end position="36"/>
    </location>
</feature>
<protein>
    <submittedName>
        <fullName evidence="2">Uncharacterized protein</fullName>
    </submittedName>
</protein>
<dbReference type="RefSeq" id="WP_020194277.1">
    <property type="nucleotide sequence ID" value="NZ_BAOH01000005.1"/>
</dbReference>
<evidence type="ECO:0000313" key="3">
    <source>
        <dbReference type="Proteomes" id="UP000031586"/>
    </source>
</evidence>
<proteinExistence type="predicted"/>
<dbReference type="PATRIC" id="fig|1229493.5.peg.919"/>
<comment type="caution">
    <text evidence="2">The sequence shown here is derived from an EMBL/GenBank/DDBJ whole genome shotgun (WGS) entry which is preliminary data.</text>
</comment>
<evidence type="ECO:0000256" key="1">
    <source>
        <dbReference type="SAM" id="Phobius"/>
    </source>
</evidence>
<dbReference type="PROSITE" id="PS51257">
    <property type="entry name" value="PROKAR_LIPOPROTEIN"/>
    <property type="match status" value="1"/>
</dbReference>
<accession>A0A0C1Z7X8</accession>
<gene>
    <name evidence="2" type="ORF">H735_09175</name>
</gene>
<reference evidence="2 3" key="1">
    <citation type="submission" date="2014-07" db="EMBL/GenBank/DDBJ databases">
        <title>Unique and conserved regions in Vibrio harveyi and related species in comparison with the shrimp pathogen Vibrio harveyi CAIM 1792.</title>
        <authorList>
            <person name="Espinoza-Valles I."/>
            <person name="Vora G."/>
            <person name="Leekitcharoenphon P."/>
            <person name="Ussery D."/>
            <person name="Hoj L."/>
            <person name="Gomez-Gil B."/>
        </authorList>
    </citation>
    <scope>NUCLEOTIDE SEQUENCE [LARGE SCALE GENOMIC DNA]</scope>
    <source>
        <strain evidence="3">CAIM 1854 / LMG 25443</strain>
    </source>
</reference>